<dbReference type="Pfam" id="PF03739">
    <property type="entry name" value="LptF_LptG"/>
    <property type="match status" value="1"/>
</dbReference>
<dbReference type="PANTHER" id="PTHR33529:SF6">
    <property type="entry name" value="YJGP_YJGQ FAMILY PERMEASE"/>
    <property type="match status" value="1"/>
</dbReference>
<dbReference type="RefSeq" id="WP_273248892.1">
    <property type="nucleotide sequence ID" value="NZ_VENJ01000006.1"/>
</dbReference>
<dbReference type="GO" id="GO:0055085">
    <property type="term" value="P:transmembrane transport"/>
    <property type="evidence" value="ECO:0007669"/>
    <property type="project" value="InterPro"/>
</dbReference>
<protein>
    <submittedName>
        <fullName evidence="7">LPS export ABC transporter permease LptF</fullName>
    </submittedName>
</protein>
<dbReference type="InterPro" id="IPR030922">
    <property type="entry name" value="LptF"/>
</dbReference>
<dbReference type="InterPro" id="IPR005495">
    <property type="entry name" value="LptG/LptF_permease"/>
</dbReference>
<evidence type="ECO:0000256" key="2">
    <source>
        <dbReference type="ARBA" id="ARBA00022475"/>
    </source>
</evidence>
<name>A0A7C9HAQ6_9RHOB</name>
<keyword evidence="5 6" id="KW-0472">Membrane</keyword>
<gene>
    <name evidence="7" type="primary">lptF</name>
    <name evidence="7" type="ORF">FH759_06305</name>
</gene>
<dbReference type="Proteomes" id="UP000483078">
    <property type="component" value="Unassembled WGS sequence"/>
</dbReference>
<comment type="subcellular location">
    <subcellularLocation>
        <location evidence="1">Cell membrane</location>
        <topology evidence="1">Multi-pass membrane protein</topology>
    </subcellularLocation>
</comment>
<evidence type="ECO:0000256" key="3">
    <source>
        <dbReference type="ARBA" id="ARBA00022692"/>
    </source>
</evidence>
<dbReference type="GO" id="GO:0043190">
    <property type="term" value="C:ATP-binding cassette (ABC) transporter complex"/>
    <property type="evidence" value="ECO:0007669"/>
    <property type="project" value="InterPro"/>
</dbReference>
<dbReference type="EMBL" id="VENJ01000006">
    <property type="protein sequence ID" value="MTJ04290.1"/>
    <property type="molecule type" value="Genomic_DNA"/>
</dbReference>
<evidence type="ECO:0000256" key="4">
    <source>
        <dbReference type="ARBA" id="ARBA00022989"/>
    </source>
</evidence>
<reference evidence="7 8" key="1">
    <citation type="submission" date="2019-06" db="EMBL/GenBank/DDBJ databases">
        <title>Enrichment of Autotrophic Halophilic Microorganisms from Red Sea Brine Pool Using Microbial Electrosynthesis System.</title>
        <authorList>
            <person name="Alqahtani M.F."/>
            <person name="Bajracharya S."/>
            <person name="Katuri K.P."/>
            <person name="Ali M."/>
            <person name="Saikaly P.E."/>
        </authorList>
    </citation>
    <scope>NUCLEOTIDE SEQUENCE [LARGE SCALE GENOMIC DNA]</scope>
    <source>
        <strain evidence="7">MES6</strain>
    </source>
</reference>
<feature type="transmembrane region" description="Helical" evidence="6">
    <location>
        <begin position="99"/>
        <end position="122"/>
    </location>
</feature>
<evidence type="ECO:0000313" key="7">
    <source>
        <dbReference type="EMBL" id="MTJ04290.1"/>
    </source>
</evidence>
<dbReference type="GO" id="GO:0015920">
    <property type="term" value="P:lipopolysaccharide transport"/>
    <property type="evidence" value="ECO:0007669"/>
    <property type="project" value="TreeGrafter"/>
</dbReference>
<dbReference type="AlphaFoldDB" id="A0A7C9HAQ6"/>
<accession>A0A7C9HAQ6</accession>
<feature type="transmembrane region" description="Helical" evidence="6">
    <location>
        <begin position="284"/>
        <end position="302"/>
    </location>
</feature>
<evidence type="ECO:0000256" key="5">
    <source>
        <dbReference type="ARBA" id="ARBA00023136"/>
    </source>
</evidence>
<evidence type="ECO:0000313" key="8">
    <source>
        <dbReference type="Proteomes" id="UP000483078"/>
    </source>
</evidence>
<keyword evidence="4 6" id="KW-1133">Transmembrane helix</keyword>
<evidence type="ECO:0000256" key="1">
    <source>
        <dbReference type="ARBA" id="ARBA00004651"/>
    </source>
</evidence>
<feature type="transmembrane region" description="Helical" evidence="6">
    <location>
        <begin position="341"/>
        <end position="360"/>
    </location>
</feature>
<feature type="transmembrane region" description="Helical" evidence="6">
    <location>
        <begin position="7"/>
        <end position="29"/>
    </location>
</feature>
<comment type="caution">
    <text evidence="7">The sequence shown here is derived from an EMBL/GenBank/DDBJ whole genome shotgun (WGS) entry which is preliminary data.</text>
</comment>
<keyword evidence="2" id="KW-1003">Cell membrane</keyword>
<evidence type="ECO:0000256" key="6">
    <source>
        <dbReference type="SAM" id="Phobius"/>
    </source>
</evidence>
<dbReference type="NCBIfam" id="TIGR04407">
    <property type="entry name" value="LptF_YjgP"/>
    <property type="match status" value="1"/>
</dbReference>
<proteinExistence type="predicted"/>
<dbReference type="PANTHER" id="PTHR33529">
    <property type="entry name" value="SLR0882 PROTEIN-RELATED"/>
    <property type="match status" value="1"/>
</dbReference>
<sequence length="376" mass="41415">MTRFDRYVLSQLMVLFGFFALILVSIYWINRAVLLFDKMIGDGQSTAVVVELTLLTLPRVIALMLPMAAFAAAVYVTNRMSSESELVVMQASGFSPFRIARPVLVFGLIVALMSGLLGHFLVPASTERMRERQAEISSNITAKLLSEGTFLHPTNGVTFYIRKITQDGALQDVFLSDRRDPEITMTYTAAQAYLTRDGSSTNLVMIEGLSQGYVPEDGRLFTTHFTDFGYDISAVVNTDVSRGNNVEFLTTPQLMRDPKKVMRATGVSPGAYAIELHDRFNQSLIGVAAALIGFSTLLVGGFSRFGVWRQIIGAIGLLVVIKMIESAVAEPVLRNAALWPLVYLPSVSGVAIATGLLLWVRRPRRRRRAVIQEAPA</sequence>
<feature type="transmembrane region" description="Helical" evidence="6">
    <location>
        <begin position="60"/>
        <end position="78"/>
    </location>
</feature>
<organism evidence="7 8">
    <name type="scientific">Sediminimonas qiaohouensis</name>
    <dbReference type="NCBI Taxonomy" id="552061"/>
    <lineage>
        <taxon>Bacteria</taxon>
        <taxon>Pseudomonadati</taxon>
        <taxon>Pseudomonadota</taxon>
        <taxon>Alphaproteobacteria</taxon>
        <taxon>Rhodobacterales</taxon>
        <taxon>Roseobacteraceae</taxon>
        <taxon>Sediminimonas</taxon>
    </lineage>
</organism>
<keyword evidence="3 6" id="KW-0812">Transmembrane</keyword>
<feature type="transmembrane region" description="Helical" evidence="6">
    <location>
        <begin position="311"/>
        <end position="329"/>
    </location>
</feature>